<keyword evidence="5" id="KW-1185">Reference proteome</keyword>
<dbReference type="PANTHER" id="PTHR35526:SF3">
    <property type="entry name" value="ANTI-SIGMA-F FACTOR RSBW"/>
    <property type="match status" value="1"/>
</dbReference>
<dbReference type="Gene3D" id="3.30.565.10">
    <property type="entry name" value="Histidine kinase-like ATPase, C-terminal domain"/>
    <property type="match status" value="1"/>
</dbReference>
<dbReference type="InterPro" id="IPR003594">
    <property type="entry name" value="HATPase_dom"/>
</dbReference>
<evidence type="ECO:0000259" key="3">
    <source>
        <dbReference type="Pfam" id="PF14417"/>
    </source>
</evidence>
<dbReference type="Proteomes" id="UP001595923">
    <property type="component" value="Unassembled WGS sequence"/>
</dbReference>
<gene>
    <name evidence="4" type="ORF">ACFO4E_17135</name>
</gene>
<dbReference type="RefSeq" id="WP_378576032.1">
    <property type="nucleotide sequence ID" value="NZ_JBHSFQ010000016.1"/>
</dbReference>
<protein>
    <submittedName>
        <fullName evidence="4">Anti-sigma factor RsbA family regulatory protein</fullName>
    </submittedName>
</protein>
<evidence type="ECO:0000313" key="5">
    <source>
        <dbReference type="Proteomes" id="UP001595923"/>
    </source>
</evidence>
<comment type="caution">
    <text evidence="4">The sequence shown here is derived from an EMBL/GenBank/DDBJ whole genome shotgun (WGS) entry which is preliminary data.</text>
</comment>
<evidence type="ECO:0000256" key="1">
    <source>
        <dbReference type="ARBA" id="ARBA00022527"/>
    </source>
</evidence>
<keyword evidence="1" id="KW-0418">Kinase</keyword>
<dbReference type="SUPFAM" id="SSF55874">
    <property type="entry name" value="ATPase domain of HSP90 chaperone/DNA topoisomerase II/histidine kinase"/>
    <property type="match status" value="1"/>
</dbReference>
<dbReference type="Pfam" id="PF14417">
    <property type="entry name" value="MEDS"/>
    <property type="match status" value="1"/>
</dbReference>
<dbReference type="EMBL" id="JBHSFQ010000016">
    <property type="protein sequence ID" value="MFC4563594.1"/>
    <property type="molecule type" value="Genomic_DNA"/>
</dbReference>
<feature type="domain" description="MEDS" evidence="3">
    <location>
        <begin position="9"/>
        <end position="154"/>
    </location>
</feature>
<evidence type="ECO:0000259" key="2">
    <source>
        <dbReference type="Pfam" id="PF13581"/>
    </source>
</evidence>
<dbReference type="InterPro" id="IPR025847">
    <property type="entry name" value="MEDS_domain"/>
</dbReference>
<organism evidence="4 5">
    <name type="scientific">Nocardiopsis mangrovi</name>
    <dbReference type="NCBI Taxonomy" id="1179818"/>
    <lineage>
        <taxon>Bacteria</taxon>
        <taxon>Bacillati</taxon>
        <taxon>Actinomycetota</taxon>
        <taxon>Actinomycetes</taxon>
        <taxon>Streptosporangiales</taxon>
        <taxon>Nocardiopsidaceae</taxon>
        <taxon>Nocardiopsis</taxon>
    </lineage>
</organism>
<reference evidence="5" key="1">
    <citation type="journal article" date="2019" name="Int. J. Syst. Evol. Microbiol.">
        <title>The Global Catalogue of Microorganisms (GCM) 10K type strain sequencing project: providing services to taxonomists for standard genome sequencing and annotation.</title>
        <authorList>
            <consortium name="The Broad Institute Genomics Platform"/>
            <consortium name="The Broad Institute Genome Sequencing Center for Infectious Disease"/>
            <person name="Wu L."/>
            <person name="Ma J."/>
        </authorList>
    </citation>
    <scope>NUCLEOTIDE SEQUENCE [LARGE SCALE GENOMIC DNA]</scope>
    <source>
        <strain evidence="5">XZYJ18</strain>
    </source>
</reference>
<dbReference type="CDD" id="cd16936">
    <property type="entry name" value="HATPase_RsbW-like"/>
    <property type="match status" value="1"/>
</dbReference>
<sequence length="313" mass="34824">MSDHRRLVHQTCVYGSDDEFLSMALPFIGNGLAADDPVLAATTAANIELLRGALGARAGRIDYIDSMAFGRRPPERLTAVDRYWRRHAPRTGGRVRIIAEPIWRGRSRREVTAWTCLESTLNVLFGGRDMQVVCPYDSRVVPEPIIEDAQRTHPEILVGARTMASGEFVHPTVFTAKDPEPESLLVPANPMGGRFDAIDLAGVRDEAMSYARRLYVPGARARDLVFAVNEVTTNVILHGAGYGNVWFWTEEDELICEVADDTLHAPLAPFEGSPPPLDQRGRGLWLVRQLCDRVHMASSNGRTVVRMHMLLRS</sequence>
<dbReference type="NCBIfam" id="NF041045">
    <property type="entry name" value="RsbA_anti_sig"/>
    <property type="match status" value="1"/>
</dbReference>
<proteinExistence type="predicted"/>
<keyword evidence="1" id="KW-0723">Serine/threonine-protein kinase</keyword>
<dbReference type="PANTHER" id="PTHR35526">
    <property type="entry name" value="ANTI-SIGMA-F FACTOR RSBW-RELATED"/>
    <property type="match status" value="1"/>
</dbReference>
<evidence type="ECO:0000313" key="4">
    <source>
        <dbReference type="EMBL" id="MFC4563594.1"/>
    </source>
</evidence>
<dbReference type="Pfam" id="PF13581">
    <property type="entry name" value="HATPase_c_2"/>
    <property type="match status" value="1"/>
</dbReference>
<dbReference type="InterPro" id="IPR047718">
    <property type="entry name" value="RsbA-like_anti_sig"/>
</dbReference>
<accession>A0ABV9DXI6</accession>
<feature type="domain" description="Histidine kinase/HSP90-like ATPase" evidence="2">
    <location>
        <begin position="199"/>
        <end position="308"/>
    </location>
</feature>
<keyword evidence="1" id="KW-0808">Transferase</keyword>
<name>A0ABV9DXI6_9ACTN</name>
<dbReference type="InterPro" id="IPR036890">
    <property type="entry name" value="HATPase_C_sf"/>
</dbReference>
<dbReference type="InterPro" id="IPR050267">
    <property type="entry name" value="Anti-sigma-factor_SerPK"/>
</dbReference>